<feature type="compositionally biased region" description="Basic and acidic residues" evidence="1">
    <location>
        <begin position="31"/>
        <end position="49"/>
    </location>
</feature>
<protein>
    <submittedName>
        <fullName evidence="2">Uncharacterized protein</fullName>
    </submittedName>
</protein>
<sequence length="49" mass="5583">MKTLVKLPNAKAREALELLEQAYAYYTPDAMHGDSRQETPEYYEHAPAA</sequence>
<gene>
    <name evidence="2" type="ORF">JF290_15865</name>
</gene>
<proteinExistence type="predicted"/>
<keyword evidence="3" id="KW-1185">Reference proteome</keyword>
<dbReference type="EMBL" id="JAELVR010000011">
    <property type="protein sequence ID" value="MBJ6373003.1"/>
    <property type="molecule type" value="Genomic_DNA"/>
</dbReference>
<feature type="region of interest" description="Disordered" evidence="1">
    <location>
        <begin position="29"/>
        <end position="49"/>
    </location>
</feature>
<reference evidence="2" key="1">
    <citation type="submission" date="2020-12" db="EMBL/GenBank/DDBJ databases">
        <title>Sedimentitalea sp. nov., isolated from sand in Incheon.</title>
        <authorList>
            <person name="Kim W."/>
        </authorList>
    </citation>
    <scope>NUCLEOTIDE SEQUENCE</scope>
    <source>
        <strain evidence="2">CAU 1593</strain>
    </source>
</reference>
<dbReference type="AlphaFoldDB" id="A0A8J7LSL8"/>
<dbReference type="RefSeq" id="WP_199025881.1">
    <property type="nucleotide sequence ID" value="NZ_JAELVR010000011.1"/>
</dbReference>
<name>A0A8J7LSL8_9RHOB</name>
<comment type="caution">
    <text evidence="2">The sequence shown here is derived from an EMBL/GenBank/DDBJ whole genome shotgun (WGS) entry which is preliminary data.</text>
</comment>
<evidence type="ECO:0000256" key="1">
    <source>
        <dbReference type="SAM" id="MobiDB-lite"/>
    </source>
</evidence>
<accession>A0A8J7LSL8</accession>
<evidence type="ECO:0000313" key="2">
    <source>
        <dbReference type="EMBL" id="MBJ6373003.1"/>
    </source>
</evidence>
<organism evidence="2 3">
    <name type="scientific">Sedimentitalea arenosa</name>
    <dbReference type="NCBI Taxonomy" id="2798803"/>
    <lineage>
        <taxon>Bacteria</taxon>
        <taxon>Pseudomonadati</taxon>
        <taxon>Pseudomonadota</taxon>
        <taxon>Alphaproteobacteria</taxon>
        <taxon>Rhodobacterales</taxon>
        <taxon>Paracoccaceae</taxon>
        <taxon>Sedimentitalea</taxon>
    </lineage>
</organism>
<dbReference type="Proteomes" id="UP000619079">
    <property type="component" value="Unassembled WGS sequence"/>
</dbReference>
<evidence type="ECO:0000313" key="3">
    <source>
        <dbReference type="Proteomes" id="UP000619079"/>
    </source>
</evidence>